<protein>
    <recommendedName>
        <fullName evidence="2">Lipase maturation factor 2</fullName>
    </recommendedName>
</protein>
<comment type="caution">
    <text evidence="5">The sequence shown here is derived from an EMBL/GenBank/DDBJ whole genome shotgun (WGS) entry which is preliminary data.</text>
</comment>
<keyword evidence="6" id="KW-1185">Reference proteome</keyword>
<dbReference type="Pfam" id="PF25179">
    <property type="entry name" value="LMF1_C"/>
    <property type="match status" value="1"/>
</dbReference>
<dbReference type="Proteomes" id="UP000699462">
    <property type="component" value="Unassembled WGS sequence"/>
</dbReference>
<reference evidence="5 6" key="1">
    <citation type="submission" date="2019-07" db="EMBL/GenBank/DDBJ databases">
        <title>Annotation for the trematode Paragonimus westermani.</title>
        <authorList>
            <person name="Choi Y.-J."/>
        </authorList>
    </citation>
    <scope>NUCLEOTIDE SEQUENCE [LARGE SCALE GENOMIC DNA]</scope>
    <source>
        <strain evidence="5">180907_Pwestermani</strain>
    </source>
</reference>
<keyword evidence="3" id="KW-0472">Membrane</keyword>
<evidence type="ECO:0000256" key="2">
    <source>
        <dbReference type="ARBA" id="ARBA00040643"/>
    </source>
</evidence>
<dbReference type="GO" id="GO:0005789">
    <property type="term" value="C:endoplasmic reticulum membrane"/>
    <property type="evidence" value="ECO:0007669"/>
    <property type="project" value="TreeGrafter"/>
</dbReference>
<dbReference type="AlphaFoldDB" id="A0A8T0DE92"/>
<name>A0A8T0DE92_9TREM</name>
<feature type="domain" description="Lipase maturation factor 1/2 C-terminal" evidence="4">
    <location>
        <begin position="97"/>
        <end position="148"/>
    </location>
</feature>
<feature type="non-terminal residue" evidence="5">
    <location>
        <position position="1"/>
    </location>
</feature>
<evidence type="ECO:0000259" key="4">
    <source>
        <dbReference type="Pfam" id="PF25179"/>
    </source>
</evidence>
<organism evidence="5 6">
    <name type="scientific">Paragonimus westermani</name>
    <dbReference type="NCBI Taxonomy" id="34504"/>
    <lineage>
        <taxon>Eukaryota</taxon>
        <taxon>Metazoa</taxon>
        <taxon>Spiralia</taxon>
        <taxon>Lophotrochozoa</taxon>
        <taxon>Platyhelminthes</taxon>
        <taxon>Trematoda</taxon>
        <taxon>Digenea</taxon>
        <taxon>Plagiorchiida</taxon>
        <taxon>Troglotremata</taxon>
        <taxon>Troglotrematidae</taxon>
        <taxon>Paragonimus</taxon>
    </lineage>
</organism>
<dbReference type="InterPro" id="IPR009613">
    <property type="entry name" value="LMF"/>
</dbReference>
<dbReference type="PANTHER" id="PTHR14463">
    <property type="entry name" value="LIPASE MATURATION FACTOR"/>
    <property type="match status" value="1"/>
</dbReference>
<dbReference type="PANTHER" id="PTHR14463:SF5">
    <property type="entry name" value="LIPASE MATURATION FACTOR 2"/>
    <property type="match status" value="1"/>
</dbReference>
<dbReference type="InterPro" id="IPR057433">
    <property type="entry name" value="LMF1/2_C"/>
</dbReference>
<dbReference type="OrthoDB" id="434126at2759"/>
<evidence type="ECO:0000256" key="1">
    <source>
        <dbReference type="ARBA" id="ARBA00023180"/>
    </source>
</evidence>
<dbReference type="GO" id="GO:0051604">
    <property type="term" value="P:protein maturation"/>
    <property type="evidence" value="ECO:0007669"/>
    <property type="project" value="InterPro"/>
</dbReference>
<proteinExistence type="predicted"/>
<keyword evidence="3" id="KW-0812">Transmembrane</keyword>
<gene>
    <name evidence="5" type="ORF">P879_10510</name>
</gene>
<evidence type="ECO:0000313" key="6">
    <source>
        <dbReference type="Proteomes" id="UP000699462"/>
    </source>
</evidence>
<keyword evidence="3" id="KW-1133">Transmembrane helix</keyword>
<dbReference type="EMBL" id="JTDF01005555">
    <property type="protein sequence ID" value="KAF8566135.1"/>
    <property type="molecule type" value="Genomic_DNA"/>
</dbReference>
<evidence type="ECO:0000313" key="5">
    <source>
        <dbReference type="EMBL" id="KAF8566135.1"/>
    </source>
</evidence>
<sequence>FSKNQFYWLLSEALPYILYIGVALYFVELFLSFVCALRAKKGSRRFHELLGVIIVGLIGLTLLFSSLVPFSTLDDKSVNKLPAGARRIYQQLKPYQLTNSYGLFRRMTGVGGRPEVILEGAPHEDGPWTEYHFRFKPGRVNRIPPVVSTLFGGFVC</sequence>
<feature type="transmembrane region" description="Helical" evidence="3">
    <location>
        <begin position="16"/>
        <end position="37"/>
    </location>
</feature>
<evidence type="ECO:0000256" key="3">
    <source>
        <dbReference type="SAM" id="Phobius"/>
    </source>
</evidence>
<feature type="transmembrane region" description="Helical" evidence="3">
    <location>
        <begin position="49"/>
        <end position="70"/>
    </location>
</feature>
<keyword evidence="1" id="KW-0325">Glycoprotein</keyword>
<accession>A0A8T0DE92</accession>